<organism evidence="2 3">
    <name type="scientific">Stichopus japonicus</name>
    <name type="common">Sea cucumber</name>
    <dbReference type="NCBI Taxonomy" id="307972"/>
    <lineage>
        <taxon>Eukaryota</taxon>
        <taxon>Metazoa</taxon>
        <taxon>Echinodermata</taxon>
        <taxon>Eleutherozoa</taxon>
        <taxon>Echinozoa</taxon>
        <taxon>Holothuroidea</taxon>
        <taxon>Aspidochirotacea</taxon>
        <taxon>Aspidochirotida</taxon>
        <taxon>Stichopodidae</taxon>
        <taxon>Apostichopus</taxon>
    </lineage>
</organism>
<dbReference type="InterPro" id="IPR036397">
    <property type="entry name" value="RNaseH_sf"/>
</dbReference>
<dbReference type="GO" id="GO:0003676">
    <property type="term" value="F:nucleic acid binding"/>
    <property type="evidence" value="ECO:0007669"/>
    <property type="project" value="InterPro"/>
</dbReference>
<reference evidence="2 3" key="1">
    <citation type="journal article" date="2017" name="PLoS Biol.">
        <title>The sea cucumber genome provides insights into morphological evolution and visceral regeneration.</title>
        <authorList>
            <person name="Zhang X."/>
            <person name="Sun L."/>
            <person name="Yuan J."/>
            <person name="Sun Y."/>
            <person name="Gao Y."/>
            <person name="Zhang L."/>
            <person name="Li S."/>
            <person name="Dai H."/>
            <person name="Hamel J.F."/>
            <person name="Liu C."/>
            <person name="Yu Y."/>
            <person name="Liu S."/>
            <person name="Lin W."/>
            <person name="Guo K."/>
            <person name="Jin S."/>
            <person name="Xu P."/>
            <person name="Storey K.B."/>
            <person name="Huan P."/>
            <person name="Zhang T."/>
            <person name="Zhou Y."/>
            <person name="Zhang J."/>
            <person name="Lin C."/>
            <person name="Li X."/>
            <person name="Xing L."/>
            <person name="Huo D."/>
            <person name="Sun M."/>
            <person name="Wang L."/>
            <person name="Mercier A."/>
            <person name="Li F."/>
            <person name="Yang H."/>
            <person name="Xiang J."/>
        </authorList>
    </citation>
    <scope>NUCLEOTIDE SEQUENCE [LARGE SCALE GENOMIC DNA]</scope>
    <source>
        <strain evidence="2">Shaxun</strain>
        <tissue evidence="2">Muscle</tissue>
    </source>
</reference>
<feature type="domain" description="Integrase catalytic" evidence="1">
    <location>
        <begin position="1"/>
        <end position="171"/>
    </location>
</feature>
<dbReference type="SUPFAM" id="SSF53098">
    <property type="entry name" value="Ribonuclease H-like"/>
    <property type="match status" value="1"/>
</dbReference>
<dbReference type="Gene3D" id="3.30.420.10">
    <property type="entry name" value="Ribonuclease H-like superfamily/Ribonuclease H"/>
    <property type="match status" value="1"/>
</dbReference>
<protein>
    <recommendedName>
        <fullName evidence="1">Integrase catalytic domain-containing protein</fullName>
    </recommendedName>
</protein>
<dbReference type="OrthoDB" id="10053647at2759"/>
<gene>
    <name evidence="2" type="ORF">BSL78_23023</name>
</gene>
<dbReference type="FunFam" id="3.30.420.10:FF:000063">
    <property type="entry name" value="Retrovirus-related Pol polyprotein from transposon 297-like Protein"/>
    <property type="match status" value="1"/>
</dbReference>
<dbReference type="InterPro" id="IPR001584">
    <property type="entry name" value="Integrase_cat-core"/>
</dbReference>
<accession>A0A2G8JWK5</accession>
<dbReference type="InterPro" id="IPR050951">
    <property type="entry name" value="Retrovirus_Pol_polyprotein"/>
</dbReference>
<evidence type="ECO:0000313" key="2">
    <source>
        <dbReference type="EMBL" id="PIK40122.1"/>
    </source>
</evidence>
<evidence type="ECO:0000259" key="1">
    <source>
        <dbReference type="PROSITE" id="PS50994"/>
    </source>
</evidence>
<dbReference type="PANTHER" id="PTHR37984:SF5">
    <property type="entry name" value="PROTEIN NYNRIN-LIKE"/>
    <property type="match status" value="1"/>
</dbReference>
<dbReference type="InterPro" id="IPR012337">
    <property type="entry name" value="RNaseH-like_sf"/>
</dbReference>
<keyword evidence="3" id="KW-1185">Reference proteome</keyword>
<dbReference type="AlphaFoldDB" id="A0A2G8JWK5"/>
<dbReference type="Pfam" id="PF00665">
    <property type="entry name" value="rve"/>
    <property type="match status" value="1"/>
</dbReference>
<dbReference type="PANTHER" id="PTHR37984">
    <property type="entry name" value="PROTEIN CBG26694"/>
    <property type="match status" value="1"/>
</dbReference>
<dbReference type="Proteomes" id="UP000230750">
    <property type="component" value="Unassembled WGS sequence"/>
</dbReference>
<name>A0A2G8JWK5_STIJA</name>
<comment type="caution">
    <text evidence="2">The sequence shown here is derived from an EMBL/GenBank/DDBJ whole genome shotgun (WGS) entry which is preliminary data.</text>
</comment>
<dbReference type="EMBL" id="MRZV01001160">
    <property type="protein sequence ID" value="PIK40122.1"/>
    <property type="molecule type" value="Genomic_DNA"/>
</dbReference>
<dbReference type="PROSITE" id="PS50994">
    <property type="entry name" value="INTEGRASE"/>
    <property type="match status" value="1"/>
</dbReference>
<dbReference type="GO" id="GO:0015074">
    <property type="term" value="P:DNA integration"/>
    <property type="evidence" value="ECO:0007669"/>
    <property type="project" value="InterPro"/>
</dbReference>
<evidence type="ECO:0000313" key="3">
    <source>
        <dbReference type="Proteomes" id="UP000230750"/>
    </source>
</evidence>
<proteinExistence type="predicted"/>
<sequence>MFCLPTEQRCQSERALEPHPTPERPWQRLGTDLFHMRDKFVEISQLHETTSKEVINKLKEIFSRHGIPDVLVSDNGPQYSSKLFKEFTTKWEFAHLTSSPGYPQSNGMAERMVQTAKNVLKKAEQSNQDPHLALLELRNTPIDSNLQSPAQILMGRRLKSTLPASKELLKPQNHSDFVRHTLVQNSICRKSILIGRLNP</sequence>